<organism evidence="2 3">
    <name type="scientific">Dyadobacter helix</name>
    <dbReference type="NCBI Taxonomy" id="2822344"/>
    <lineage>
        <taxon>Bacteria</taxon>
        <taxon>Pseudomonadati</taxon>
        <taxon>Bacteroidota</taxon>
        <taxon>Cytophagia</taxon>
        <taxon>Cytophagales</taxon>
        <taxon>Spirosomataceae</taxon>
        <taxon>Dyadobacter</taxon>
    </lineage>
</organism>
<dbReference type="EMBL" id="CAJRAF010000004">
    <property type="protein sequence ID" value="CAG5017251.1"/>
    <property type="molecule type" value="Genomic_DNA"/>
</dbReference>
<reference evidence="2" key="1">
    <citation type="submission" date="2021-04" db="EMBL/GenBank/DDBJ databases">
        <authorList>
            <person name="Rodrigo-Torres L."/>
            <person name="Arahal R. D."/>
            <person name="Lucena T."/>
        </authorList>
    </citation>
    <scope>NUCLEOTIDE SEQUENCE</scope>
    <source>
        <strain evidence="2">CECT 9275</strain>
    </source>
</reference>
<protein>
    <recommendedName>
        <fullName evidence="4">PepSY domain-containing protein</fullName>
    </recommendedName>
</protein>
<feature type="signal peptide" evidence="1">
    <location>
        <begin position="1"/>
        <end position="19"/>
    </location>
</feature>
<evidence type="ECO:0000313" key="3">
    <source>
        <dbReference type="Proteomes" id="UP000680038"/>
    </source>
</evidence>
<gene>
    <name evidence="2" type="ORF">DYBT9275_05733</name>
</gene>
<feature type="chain" id="PRO_5036918374" description="PepSY domain-containing protein" evidence="1">
    <location>
        <begin position="20"/>
        <end position="101"/>
    </location>
</feature>
<evidence type="ECO:0000313" key="2">
    <source>
        <dbReference type="EMBL" id="CAG5017251.1"/>
    </source>
</evidence>
<keyword evidence="3" id="KW-1185">Reference proteome</keyword>
<accession>A0A916N7K0</accession>
<comment type="caution">
    <text evidence="2">The sequence shown here is derived from an EMBL/GenBank/DDBJ whole genome shotgun (WGS) entry which is preliminary data.</text>
</comment>
<dbReference type="RefSeq" id="WP_215242076.1">
    <property type="nucleotide sequence ID" value="NZ_CAJRAF010000004.1"/>
</dbReference>
<proteinExistence type="predicted"/>
<evidence type="ECO:0008006" key="4">
    <source>
        <dbReference type="Google" id="ProtNLM"/>
    </source>
</evidence>
<sequence>MKKIIVSALAFLLVSPLWADAGVQMKTARSLFSAQEKVSVKVEDLPEPVKNAIRSDAFEGWKITDAYLVTREDRSQYYELDVKKGDESARVKLDKNGQHVD</sequence>
<dbReference type="Gene3D" id="3.10.450.360">
    <property type="match status" value="1"/>
</dbReference>
<dbReference type="SUPFAM" id="SSF160574">
    <property type="entry name" value="BT0923-like"/>
    <property type="match status" value="1"/>
</dbReference>
<keyword evidence="1" id="KW-0732">Signal</keyword>
<dbReference type="AlphaFoldDB" id="A0A916N7K0"/>
<name>A0A916N7K0_9BACT</name>
<evidence type="ECO:0000256" key="1">
    <source>
        <dbReference type="SAM" id="SignalP"/>
    </source>
</evidence>
<dbReference type="Proteomes" id="UP000680038">
    <property type="component" value="Unassembled WGS sequence"/>
</dbReference>